<comment type="caution">
    <text evidence="8">The sequence shown here is derived from an EMBL/GenBank/DDBJ whole genome shotgun (WGS) entry which is preliminary data.</text>
</comment>
<dbReference type="EC" id="1.1.1.133" evidence="3 6"/>
<comment type="cofactor">
    <cofactor evidence="6">
        <name>Mg(2+)</name>
        <dbReference type="ChEBI" id="CHEBI:18420"/>
    </cofactor>
    <text evidence="6">Binds 1 Mg(2+) ion per monomer.</text>
</comment>
<dbReference type="NCBIfam" id="TIGR01214">
    <property type="entry name" value="rmlD"/>
    <property type="match status" value="1"/>
</dbReference>
<dbReference type="GO" id="GO:0005829">
    <property type="term" value="C:cytosol"/>
    <property type="evidence" value="ECO:0007669"/>
    <property type="project" value="TreeGrafter"/>
</dbReference>
<comment type="pathway">
    <text evidence="1 6">Carbohydrate biosynthesis; dTDP-L-rhamnose biosynthesis.</text>
</comment>
<dbReference type="Gene3D" id="3.90.25.10">
    <property type="entry name" value="UDP-galactose 4-epimerase, domain 1"/>
    <property type="match status" value="1"/>
</dbReference>
<evidence type="ECO:0000256" key="2">
    <source>
        <dbReference type="ARBA" id="ARBA00010944"/>
    </source>
</evidence>
<dbReference type="CDD" id="cd05254">
    <property type="entry name" value="dTDP_HR_like_SDR_e"/>
    <property type="match status" value="1"/>
</dbReference>
<comment type="catalytic activity">
    <reaction evidence="5 6">
        <text>dTDP-beta-L-rhamnose + NADP(+) = dTDP-4-dehydro-beta-L-rhamnose + NADPH + H(+)</text>
        <dbReference type="Rhea" id="RHEA:21796"/>
        <dbReference type="ChEBI" id="CHEBI:15378"/>
        <dbReference type="ChEBI" id="CHEBI:57510"/>
        <dbReference type="ChEBI" id="CHEBI:57783"/>
        <dbReference type="ChEBI" id="CHEBI:58349"/>
        <dbReference type="ChEBI" id="CHEBI:62830"/>
        <dbReference type="EC" id="1.1.1.133"/>
    </reaction>
</comment>
<dbReference type="PANTHER" id="PTHR10491:SF4">
    <property type="entry name" value="METHIONINE ADENOSYLTRANSFERASE 2 SUBUNIT BETA"/>
    <property type="match status" value="1"/>
</dbReference>
<dbReference type="Proteomes" id="UP000192491">
    <property type="component" value="Unassembled WGS sequence"/>
</dbReference>
<dbReference type="UniPathway" id="UPA00124"/>
<gene>
    <name evidence="8" type="ORF">BWK73_18105</name>
</gene>
<dbReference type="GO" id="GO:0009243">
    <property type="term" value="P:O antigen biosynthetic process"/>
    <property type="evidence" value="ECO:0007669"/>
    <property type="project" value="UniProtKB-UniPathway"/>
</dbReference>
<evidence type="ECO:0000256" key="3">
    <source>
        <dbReference type="ARBA" id="ARBA00012929"/>
    </source>
</evidence>
<sequence length="291" mass="31904">MKILLTGANGQLGSELQATCPAHITLIATDYSSLDITQTAQIQATLDQHQPSVIINAAAYTAVDKAETDVERAYAINHQAAAHLAQAAQQRGLYLLHVSTDFVFDGQQSTPYMPTDVAQPLGVYGASKLAGDNAVQQICPTAAIVRTSWLYSAYGNNFAKTMLRLMAERESLGVVADQIGTPTWTRTLSDTLWSFVVQKPQGIFHCSDNGVASWYDFAIAIQEEALALGLLSKAIPVKPLRTEEYPTPARRPAYSVMDKRTTEILLNGTFPHWRVSLRNMLIQLQQQAILK</sequence>
<feature type="domain" description="RmlD-like substrate binding" evidence="7">
    <location>
        <begin position="1"/>
        <end position="284"/>
    </location>
</feature>
<dbReference type="InterPro" id="IPR036291">
    <property type="entry name" value="NAD(P)-bd_dom_sf"/>
</dbReference>
<evidence type="ECO:0000313" key="8">
    <source>
        <dbReference type="EMBL" id="OQX11297.1"/>
    </source>
</evidence>
<dbReference type="InterPro" id="IPR005913">
    <property type="entry name" value="dTDP_dehydrorham_reduct"/>
</dbReference>
<dbReference type="FunFam" id="3.40.50.720:FF:000159">
    <property type="entry name" value="dTDP-4-dehydrorhamnose reductase"/>
    <property type="match status" value="1"/>
</dbReference>
<evidence type="ECO:0000313" key="9">
    <source>
        <dbReference type="Proteomes" id="UP000192491"/>
    </source>
</evidence>
<dbReference type="GO" id="GO:0019305">
    <property type="term" value="P:dTDP-rhamnose biosynthetic process"/>
    <property type="evidence" value="ECO:0007669"/>
    <property type="project" value="UniProtKB-UniPathway"/>
</dbReference>
<reference evidence="8 9" key="1">
    <citation type="submission" date="2017-01" db="EMBL/GenBank/DDBJ databases">
        <title>Novel large sulfur bacteria in the metagenomes of groundwater-fed chemosynthetic microbial mats in the Lake Huron basin.</title>
        <authorList>
            <person name="Sharrar A.M."/>
            <person name="Flood B.E."/>
            <person name="Bailey J.V."/>
            <person name="Jones D.S."/>
            <person name="Biddanda B."/>
            <person name="Ruberg S.A."/>
            <person name="Marcus D.N."/>
            <person name="Dick G.J."/>
        </authorList>
    </citation>
    <scope>NUCLEOTIDE SEQUENCE [LARGE SCALE GENOMIC DNA]</scope>
    <source>
        <strain evidence="8">A8</strain>
    </source>
</reference>
<dbReference type="UniPathway" id="UPA00281"/>
<accession>A0A1Y1QQY1</accession>
<comment type="similarity">
    <text evidence="2 6">Belongs to the dTDP-4-dehydrorhamnose reductase family.</text>
</comment>
<dbReference type="GO" id="GO:0008831">
    <property type="term" value="F:dTDP-4-dehydrorhamnose reductase activity"/>
    <property type="evidence" value="ECO:0007669"/>
    <property type="project" value="UniProtKB-EC"/>
</dbReference>
<dbReference type="PANTHER" id="PTHR10491">
    <property type="entry name" value="DTDP-4-DEHYDRORHAMNOSE REDUCTASE"/>
    <property type="match status" value="1"/>
</dbReference>
<dbReference type="EMBL" id="MTEJ01000091">
    <property type="protein sequence ID" value="OQX11297.1"/>
    <property type="molecule type" value="Genomic_DNA"/>
</dbReference>
<proteinExistence type="inferred from homology"/>
<dbReference type="Gene3D" id="3.40.50.720">
    <property type="entry name" value="NAD(P)-binding Rossmann-like Domain"/>
    <property type="match status" value="1"/>
</dbReference>
<protein>
    <recommendedName>
        <fullName evidence="4 6">dTDP-4-dehydrorhamnose reductase</fullName>
        <ecNumber evidence="3 6">1.1.1.133</ecNumber>
    </recommendedName>
</protein>
<evidence type="ECO:0000256" key="1">
    <source>
        <dbReference type="ARBA" id="ARBA00004781"/>
    </source>
</evidence>
<evidence type="ECO:0000256" key="4">
    <source>
        <dbReference type="ARBA" id="ARBA00017099"/>
    </source>
</evidence>
<dbReference type="Pfam" id="PF04321">
    <property type="entry name" value="RmlD_sub_bind"/>
    <property type="match status" value="1"/>
</dbReference>
<dbReference type="SUPFAM" id="SSF51735">
    <property type="entry name" value="NAD(P)-binding Rossmann-fold domains"/>
    <property type="match status" value="1"/>
</dbReference>
<evidence type="ECO:0000259" key="7">
    <source>
        <dbReference type="Pfam" id="PF04321"/>
    </source>
</evidence>
<keyword evidence="6" id="KW-0560">Oxidoreductase</keyword>
<name>A0A1Y1QQY1_9GAMM</name>
<evidence type="ECO:0000256" key="5">
    <source>
        <dbReference type="ARBA" id="ARBA00048200"/>
    </source>
</evidence>
<dbReference type="AlphaFoldDB" id="A0A1Y1QQY1"/>
<dbReference type="InterPro" id="IPR029903">
    <property type="entry name" value="RmlD-like-bd"/>
</dbReference>
<keyword evidence="6" id="KW-0521">NADP</keyword>
<comment type="function">
    <text evidence="6">Catalyzes the reduction of dTDP-6-deoxy-L-lyxo-4-hexulose to yield dTDP-L-rhamnose.</text>
</comment>
<evidence type="ECO:0000256" key="6">
    <source>
        <dbReference type="RuleBase" id="RU364082"/>
    </source>
</evidence>
<organism evidence="8 9">
    <name type="scientific">Thiothrix lacustris</name>
    <dbReference type="NCBI Taxonomy" id="525917"/>
    <lineage>
        <taxon>Bacteria</taxon>
        <taxon>Pseudomonadati</taxon>
        <taxon>Pseudomonadota</taxon>
        <taxon>Gammaproteobacteria</taxon>
        <taxon>Thiotrichales</taxon>
        <taxon>Thiotrichaceae</taxon>
        <taxon>Thiothrix</taxon>
    </lineage>
</organism>